<name>A0A6J4RVM4_9ACTN</name>
<sequence>MQSRHQRIKRYDALMRTTVTLDPDVEDLLRRAMRERGITFKQAINDAIRRSAPQPSSRRRPQADFPTFDMGEPLVDLTHALRLAGELEDAERARTYAEGS</sequence>
<evidence type="ECO:0000313" key="2">
    <source>
        <dbReference type="EMBL" id="CAA9480100.1"/>
    </source>
</evidence>
<protein>
    <recommendedName>
        <fullName evidence="3">Antitoxin</fullName>
    </recommendedName>
</protein>
<dbReference type="EMBL" id="CADCVR010000021">
    <property type="protein sequence ID" value="CAA9480100.1"/>
    <property type="molecule type" value="Genomic_DNA"/>
</dbReference>
<dbReference type="AlphaFoldDB" id="A0A6J4RVM4"/>
<reference evidence="2" key="1">
    <citation type="submission" date="2020-02" db="EMBL/GenBank/DDBJ databases">
        <authorList>
            <person name="Meier V. D."/>
        </authorList>
    </citation>
    <scope>NUCLEOTIDE SEQUENCE</scope>
    <source>
        <strain evidence="2">AVDCRST_MAG53</strain>
    </source>
</reference>
<organism evidence="2">
    <name type="scientific">uncultured Solirubrobacteraceae bacterium</name>
    <dbReference type="NCBI Taxonomy" id="1162706"/>
    <lineage>
        <taxon>Bacteria</taxon>
        <taxon>Bacillati</taxon>
        <taxon>Actinomycetota</taxon>
        <taxon>Thermoleophilia</taxon>
        <taxon>Solirubrobacterales</taxon>
        <taxon>Solirubrobacteraceae</taxon>
        <taxon>environmental samples</taxon>
    </lineage>
</organism>
<evidence type="ECO:0000256" key="1">
    <source>
        <dbReference type="SAM" id="MobiDB-lite"/>
    </source>
</evidence>
<accession>A0A6J4RVM4</accession>
<proteinExistence type="predicted"/>
<feature type="region of interest" description="Disordered" evidence="1">
    <location>
        <begin position="47"/>
        <end position="71"/>
    </location>
</feature>
<evidence type="ECO:0008006" key="3">
    <source>
        <dbReference type="Google" id="ProtNLM"/>
    </source>
</evidence>
<gene>
    <name evidence="2" type="ORF">AVDCRST_MAG53-531</name>
</gene>